<feature type="transmembrane region" description="Helical" evidence="1">
    <location>
        <begin position="120"/>
        <end position="138"/>
    </location>
</feature>
<dbReference type="AlphaFoldDB" id="A0AA85J651"/>
<name>A0AA85J651_TRIRE</name>
<keyword evidence="1" id="KW-1133">Transmembrane helix</keyword>
<evidence type="ECO:0000313" key="2">
    <source>
        <dbReference type="Proteomes" id="UP000050795"/>
    </source>
</evidence>
<proteinExistence type="predicted"/>
<organism evidence="2 3">
    <name type="scientific">Trichobilharzia regenti</name>
    <name type="common">Nasal bird schistosome</name>
    <dbReference type="NCBI Taxonomy" id="157069"/>
    <lineage>
        <taxon>Eukaryota</taxon>
        <taxon>Metazoa</taxon>
        <taxon>Spiralia</taxon>
        <taxon>Lophotrochozoa</taxon>
        <taxon>Platyhelminthes</taxon>
        <taxon>Trematoda</taxon>
        <taxon>Digenea</taxon>
        <taxon>Strigeidida</taxon>
        <taxon>Schistosomatoidea</taxon>
        <taxon>Schistosomatidae</taxon>
        <taxon>Trichobilharzia</taxon>
    </lineage>
</organism>
<keyword evidence="1" id="KW-0812">Transmembrane</keyword>
<accession>A0AA85J651</accession>
<feature type="transmembrane region" description="Helical" evidence="1">
    <location>
        <begin position="94"/>
        <end position="114"/>
    </location>
</feature>
<reference evidence="2" key="1">
    <citation type="submission" date="2022-06" db="EMBL/GenBank/DDBJ databases">
        <authorList>
            <person name="Berger JAMES D."/>
            <person name="Berger JAMES D."/>
        </authorList>
    </citation>
    <scope>NUCLEOTIDE SEQUENCE [LARGE SCALE GENOMIC DNA]</scope>
</reference>
<feature type="transmembrane region" description="Helical" evidence="1">
    <location>
        <begin position="58"/>
        <end position="82"/>
    </location>
</feature>
<evidence type="ECO:0000256" key="1">
    <source>
        <dbReference type="SAM" id="Phobius"/>
    </source>
</evidence>
<keyword evidence="2" id="KW-1185">Reference proteome</keyword>
<reference evidence="3" key="2">
    <citation type="submission" date="2023-11" db="UniProtKB">
        <authorList>
            <consortium name="WormBaseParasite"/>
        </authorList>
    </citation>
    <scope>IDENTIFICATION</scope>
</reference>
<evidence type="ECO:0000313" key="3">
    <source>
        <dbReference type="WBParaSite" id="TREG1_126830.1"/>
    </source>
</evidence>
<keyword evidence="1" id="KW-0472">Membrane</keyword>
<dbReference type="WBParaSite" id="TREG1_126830.1">
    <property type="protein sequence ID" value="TREG1_126830.1"/>
    <property type="gene ID" value="TREG1_126830"/>
</dbReference>
<sequence>MSKWIRQLYSLIMKFSSFRCHFYVSSQILKHFMMVDLVASCFLPKIKSRGLKRTLSNYYISLLINTFIMILVTVGLVALFAIKENISGFFTGTYYLNCIVISVVGIVLLLLIFLERIRSNFYGLRILLWIIVILCYRFEDLLPLNPRTKTRILHTHSSFDWTTHTRRDIYLCQSAKMDNVVFNRTSGYHRFVQLLNT</sequence>
<dbReference type="Proteomes" id="UP000050795">
    <property type="component" value="Unassembled WGS sequence"/>
</dbReference>
<protein>
    <submittedName>
        <fullName evidence="3">Uncharacterized protein</fullName>
    </submittedName>
</protein>